<keyword evidence="2" id="KW-1185">Reference proteome</keyword>
<evidence type="ECO:0000313" key="1">
    <source>
        <dbReference type="EMBL" id="KAK6348303.1"/>
    </source>
</evidence>
<comment type="caution">
    <text evidence="1">The sequence shown here is derived from an EMBL/GenBank/DDBJ whole genome shotgun (WGS) entry which is preliminary data.</text>
</comment>
<dbReference type="AlphaFoldDB" id="A0AAN8MQS5"/>
<dbReference type="EMBL" id="JAVHNR010000003">
    <property type="protein sequence ID" value="KAK6348303.1"/>
    <property type="molecule type" value="Genomic_DNA"/>
</dbReference>
<proteinExistence type="predicted"/>
<reference evidence="1 2" key="1">
    <citation type="submission" date="2019-10" db="EMBL/GenBank/DDBJ databases">
        <authorList>
            <person name="Palmer J.M."/>
        </authorList>
    </citation>
    <scope>NUCLEOTIDE SEQUENCE [LARGE SCALE GENOMIC DNA]</scope>
    <source>
        <strain evidence="1 2">TWF718</strain>
    </source>
</reference>
<gene>
    <name evidence="1" type="ORF">TWF718_006107</name>
</gene>
<sequence>MLTCSEVTFVIHVEYTQKVNLIKISVPLPPIFNIPYHEHHFLLSLSFDLHVGGKIGHGMIVFIGVPHGPHSFPDVVVLVGGAIGHGTRVIIGVPHGPQSVAGPVLPGHMGVGRVVHVVQAVVVFGGKIGQGTRVLIGVPHGPHKIFGPKPPGQRGVGKVVQVMQVVVVVAVGDGRGQGGWAIGVPHGPHRIEAGNPGQIGVENVEQVVQGS</sequence>
<protein>
    <submittedName>
        <fullName evidence="1">Uncharacterized protein</fullName>
    </submittedName>
</protein>
<name>A0AAN8MQS5_9PEZI</name>
<organism evidence="1 2">
    <name type="scientific">Orbilia javanica</name>
    <dbReference type="NCBI Taxonomy" id="47235"/>
    <lineage>
        <taxon>Eukaryota</taxon>
        <taxon>Fungi</taxon>
        <taxon>Dikarya</taxon>
        <taxon>Ascomycota</taxon>
        <taxon>Pezizomycotina</taxon>
        <taxon>Orbiliomycetes</taxon>
        <taxon>Orbiliales</taxon>
        <taxon>Orbiliaceae</taxon>
        <taxon>Orbilia</taxon>
    </lineage>
</organism>
<dbReference type="Proteomes" id="UP001313282">
    <property type="component" value="Unassembled WGS sequence"/>
</dbReference>
<evidence type="ECO:0000313" key="2">
    <source>
        <dbReference type="Proteomes" id="UP001313282"/>
    </source>
</evidence>
<accession>A0AAN8MQS5</accession>